<dbReference type="Gene3D" id="2.60.120.10">
    <property type="entry name" value="Jelly Rolls"/>
    <property type="match status" value="1"/>
</dbReference>
<dbReference type="Gene3D" id="1.10.287.630">
    <property type="entry name" value="Helix hairpin bin"/>
    <property type="match status" value="1"/>
</dbReference>
<dbReference type="PANTHER" id="PTHR45689:SF5">
    <property type="entry name" value="I[[H]] CHANNEL, ISOFORM E"/>
    <property type="match status" value="1"/>
</dbReference>
<dbReference type="GO" id="GO:0003254">
    <property type="term" value="P:regulation of membrane depolarization"/>
    <property type="evidence" value="ECO:0007669"/>
    <property type="project" value="TreeGrafter"/>
</dbReference>
<reference evidence="2 3" key="1">
    <citation type="submission" date="2016-07" db="EMBL/GenBank/DDBJ databases">
        <title>Pervasive Adenine N6-methylation of Active Genes in Fungi.</title>
        <authorList>
            <consortium name="DOE Joint Genome Institute"/>
            <person name="Mondo S.J."/>
            <person name="Dannebaum R.O."/>
            <person name="Kuo R.C."/>
            <person name="Labutti K."/>
            <person name="Haridas S."/>
            <person name="Kuo A."/>
            <person name="Salamov A."/>
            <person name="Ahrendt S.R."/>
            <person name="Lipzen A."/>
            <person name="Sullivan W."/>
            <person name="Andreopoulos W.B."/>
            <person name="Clum A."/>
            <person name="Lindquist E."/>
            <person name="Daum C."/>
            <person name="Ramamoorthy G.K."/>
            <person name="Gryganskyi A."/>
            <person name="Culley D."/>
            <person name="Magnuson J.K."/>
            <person name="James T.Y."/>
            <person name="O'Malley M.A."/>
            <person name="Stajich J.E."/>
            <person name="Spatafora J.W."/>
            <person name="Visel A."/>
            <person name="Grigoriev I.V."/>
        </authorList>
    </citation>
    <scope>NUCLEOTIDE SEQUENCE [LARGE SCALE GENOMIC DNA]</scope>
    <source>
        <strain evidence="2 3">JEL800</strain>
    </source>
</reference>
<evidence type="ECO:0000313" key="3">
    <source>
        <dbReference type="Proteomes" id="UP000193642"/>
    </source>
</evidence>
<dbReference type="GO" id="GO:0035725">
    <property type="term" value="P:sodium ion transmembrane transport"/>
    <property type="evidence" value="ECO:0007669"/>
    <property type="project" value="TreeGrafter"/>
</dbReference>
<dbReference type="OrthoDB" id="2152421at2759"/>
<dbReference type="PANTHER" id="PTHR45689">
    <property type="entry name" value="I[[H]] CHANNEL, ISOFORM E"/>
    <property type="match status" value="1"/>
</dbReference>
<dbReference type="InterPro" id="IPR014710">
    <property type="entry name" value="RmlC-like_jellyroll"/>
</dbReference>
<dbReference type="SUPFAM" id="SSF51206">
    <property type="entry name" value="cAMP-binding domain-like"/>
    <property type="match status" value="1"/>
</dbReference>
<evidence type="ECO:0000313" key="2">
    <source>
        <dbReference type="EMBL" id="ORY25676.1"/>
    </source>
</evidence>
<dbReference type="EMBL" id="MCGO01000126">
    <property type="protein sequence ID" value="ORY25676.1"/>
    <property type="molecule type" value="Genomic_DNA"/>
</dbReference>
<sequence>MTINPSGRLFTQKMEQLVDYVKWKNLSVETEQKLFTYYETKYRGKFFEEESLLSEMNESLRAEISLQNTRMLLERVPFLRRDVGDGRDEIFIGRLAMALRPQYYVSGDYITKQGDSGHDMFFILSGKVDVFVGDRKVVSLYDGAYIGEVALITKVLRTASVQAVAPSVLYRLTYMDFHQILDEFADMKTRIDELAKEMENRLQVTAKDPKK</sequence>
<dbReference type="SMART" id="SM00100">
    <property type="entry name" value="cNMP"/>
    <property type="match status" value="1"/>
</dbReference>
<comment type="caution">
    <text evidence="2">The sequence shown here is derived from an EMBL/GenBank/DDBJ whole genome shotgun (WGS) entry which is preliminary data.</text>
</comment>
<dbReference type="InterPro" id="IPR000595">
    <property type="entry name" value="cNMP-bd_dom"/>
</dbReference>
<dbReference type="PROSITE" id="PS00889">
    <property type="entry name" value="CNMP_BINDING_2"/>
    <property type="match status" value="1"/>
</dbReference>
<keyword evidence="3" id="KW-1185">Reference proteome</keyword>
<proteinExistence type="predicted"/>
<dbReference type="GO" id="GO:0005249">
    <property type="term" value="F:voltage-gated potassium channel activity"/>
    <property type="evidence" value="ECO:0007669"/>
    <property type="project" value="TreeGrafter"/>
</dbReference>
<dbReference type="PROSITE" id="PS50042">
    <property type="entry name" value="CNMP_BINDING_3"/>
    <property type="match status" value="1"/>
</dbReference>
<dbReference type="InterPro" id="IPR051413">
    <property type="entry name" value="K/Na_HCN_channel"/>
</dbReference>
<accession>A0A1Y2AT60</accession>
<evidence type="ECO:0000259" key="1">
    <source>
        <dbReference type="PROSITE" id="PS50042"/>
    </source>
</evidence>
<dbReference type="InterPro" id="IPR018490">
    <property type="entry name" value="cNMP-bd_dom_sf"/>
</dbReference>
<organism evidence="2 3">
    <name type="scientific">Rhizoclosmatium globosum</name>
    <dbReference type="NCBI Taxonomy" id="329046"/>
    <lineage>
        <taxon>Eukaryota</taxon>
        <taxon>Fungi</taxon>
        <taxon>Fungi incertae sedis</taxon>
        <taxon>Chytridiomycota</taxon>
        <taxon>Chytridiomycota incertae sedis</taxon>
        <taxon>Chytridiomycetes</taxon>
        <taxon>Chytridiales</taxon>
        <taxon>Chytriomycetaceae</taxon>
        <taxon>Rhizoclosmatium</taxon>
    </lineage>
</organism>
<protein>
    <submittedName>
        <fullName evidence="2">Camp-binding domain-like protein</fullName>
    </submittedName>
</protein>
<gene>
    <name evidence="2" type="ORF">BCR33DRAFT_726849</name>
</gene>
<dbReference type="GO" id="GO:0098855">
    <property type="term" value="C:HCN channel complex"/>
    <property type="evidence" value="ECO:0007669"/>
    <property type="project" value="TreeGrafter"/>
</dbReference>
<dbReference type="InterPro" id="IPR018488">
    <property type="entry name" value="cNMP-bd_CS"/>
</dbReference>
<dbReference type="AlphaFoldDB" id="A0A1Y2AT60"/>
<dbReference type="PRINTS" id="PR00103">
    <property type="entry name" value="CAMPKINASE"/>
</dbReference>
<dbReference type="Proteomes" id="UP000193642">
    <property type="component" value="Unassembled WGS sequence"/>
</dbReference>
<dbReference type="Pfam" id="PF00027">
    <property type="entry name" value="cNMP_binding"/>
    <property type="match status" value="1"/>
</dbReference>
<name>A0A1Y2AT60_9FUNG</name>
<feature type="domain" description="Cyclic nucleotide-binding" evidence="1">
    <location>
        <begin position="83"/>
        <end position="193"/>
    </location>
</feature>
<dbReference type="CDD" id="cd00038">
    <property type="entry name" value="CAP_ED"/>
    <property type="match status" value="1"/>
</dbReference>